<gene>
    <name evidence="1" type="ORF">D4A81_11825</name>
</gene>
<proteinExistence type="predicted"/>
<accession>A0A385Q422</accession>
<sequence length="169" mass="19038">MDRTFIIITVVVVVWAVLFAIMMSLNKKRQEKAKEFANENQNRAIVHLYGKNLKIDEQDISQFDATTGENLEKVVALNGGKHSFEGVFETTAVGIAGKNINIKTDKLEFDVELKSGHSYSIGIYDYSPEDRERYVKEYGSRVEDILVMPLSLYKESVYAGGCLVVSCDK</sequence>
<dbReference type="Proteomes" id="UP000265562">
    <property type="component" value="Chromosome"/>
</dbReference>
<dbReference type="AlphaFoldDB" id="A0A385Q422"/>
<dbReference type="KEGG" id="lua:D4A81_11825"/>
<dbReference type="RefSeq" id="WP_111526029.1">
    <property type="nucleotide sequence ID" value="NZ_CP032364.1"/>
</dbReference>
<evidence type="ECO:0000313" key="1">
    <source>
        <dbReference type="EMBL" id="AYB00550.1"/>
    </source>
</evidence>
<evidence type="ECO:0000313" key="2">
    <source>
        <dbReference type="Proteomes" id="UP000265562"/>
    </source>
</evidence>
<reference evidence="1 2" key="1">
    <citation type="submission" date="2018-09" db="EMBL/GenBank/DDBJ databases">
        <title>Genome sequencing of Lachnoanaerobaculum umeaense DSM 23576.</title>
        <authorList>
            <person name="Kook J.-K."/>
            <person name="Park S.-N."/>
            <person name="Lim Y.K."/>
        </authorList>
    </citation>
    <scope>NUCLEOTIDE SEQUENCE [LARGE SCALE GENOMIC DNA]</scope>
    <source>
        <strain evidence="2">DSM 23576 \ CCUG 58757</strain>
    </source>
</reference>
<dbReference type="EMBL" id="CP032364">
    <property type="protein sequence ID" value="AYB00550.1"/>
    <property type="molecule type" value="Genomic_DNA"/>
</dbReference>
<name>A0A385Q422_9FIRM</name>
<organism evidence="1 2">
    <name type="scientific">Lachnoanaerobaculum umeaense</name>
    <dbReference type="NCBI Taxonomy" id="617123"/>
    <lineage>
        <taxon>Bacteria</taxon>
        <taxon>Bacillati</taxon>
        <taxon>Bacillota</taxon>
        <taxon>Clostridia</taxon>
        <taxon>Lachnospirales</taxon>
        <taxon>Lachnospiraceae</taxon>
        <taxon>Lachnoanaerobaculum</taxon>
    </lineage>
</organism>
<dbReference type="OrthoDB" id="1631971at2"/>
<keyword evidence="2" id="KW-1185">Reference proteome</keyword>
<protein>
    <submittedName>
        <fullName evidence="1">Uncharacterized protein</fullName>
    </submittedName>
</protein>